<evidence type="ECO:0000313" key="4">
    <source>
        <dbReference type="Proteomes" id="UP000281955"/>
    </source>
</evidence>
<dbReference type="InterPro" id="IPR006442">
    <property type="entry name" value="Antitoxin_Phd/YefM"/>
</dbReference>
<comment type="function">
    <text evidence="2">Antitoxin component of a type II toxin-antitoxin (TA) system.</text>
</comment>
<sequence length="83" mass="9170">MTRTVNVHEAKTHLSRLLEAVEQGEDVVIARAGKPVARLVPARVRGARQPGSWKGRVVIADDFDETPEHLVASFHDEVEPHAL</sequence>
<evidence type="ECO:0000256" key="1">
    <source>
        <dbReference type="ARBA" id="ARBA00009981"/>
    </source>
</evidence>
<gene>
    <name evidence="3" type="ORF">CLV35_0668</name>
</gene>
<evidence type="ECO:0000313" key="3">
    <source>
        <dbReference type="EMBL" id="RKS80243.1"/>
    </source>
</evidence>
<proteinExistence type="inferred from homology"/>
<organism evidence="3 4">
    <name type="scientific">Motilibacter peucedani</name>
    <dbReference type="NCBI Taxonomy" id="598650"/>
    <lineage>
        <taxon>Bacteria</taxon>
        <taxon>Bacillati</taxon>
        <taxon>Actinomycetota</taxon>
        <taxon>Actinomycetes</taxon>
        <taxon>Motilibacterales</taxon>
        <taxon>Motilibacteraceae</taxon>
        <taxon>Motilibacter</taxon>
    </lineage>
</organism>
<dbReference type="OrthoDB" id="33091at2"/>
<dbReference type="Proteomes" id="UP000281955">
    <property type="component" value="Unassembled WGS sequence"/>
</dbReference>
<comment type="similarity">
    <text evidence="1 2">Belongs to the phD/YefM antitoxin family.</text>
</comment>
<protein>
    <recommendedName>
        <fullName evidence="2">Antitoxin</fullName>
    </recommendedName>
</protein>
<dbReference type="EMBL" id="RBWV01000009">
    <property type="protein sequence ID" value="RKS80243.1"/>
    <property type="molecule type" value="Genomic_DNA"/>
</dbReference>
<dbReference type="RefSeq" id="WP_121191954.1">
    <property type="nucleotide sequence ID" value="NZ_RBWV01000009.1"/>
</dbReference>
<dbReference type="InParanoid" id="A0A420XTS3"/>
<dbReference type="SUPFAM" id="SSF143120">
    <property type="entry name" value="YefM-like"/>
    <property type="match status" value="1"/>
</dbReference>
<reference evidence="3 4" key="1">
    <citation type="submission" date="2018-10" db="EMBL/GenBank/DDBJ databases">
        <title>Genomic Encyclopedia of Archaeal and Bacterial Type Strains, Phase II (KMG-II): from individual species to whole genera.</title>
        <authorList>
            <person name="Goeker M."/>
        </authorList>
    </citation>
    <scope>NUCLEOTIDE SEQUENCE [LARGE SCALE GENOMIC DNA]</scope>
    <source>
        <strain evidence="3 4">RP-AC37</strain>
    </source>
</reference>
<evidence type="ECO:0000256" key="2">
    <source>
        <dbReference type="RuleBase" id="RU362080"/>
    </source>
</evidence>
<dbReference type="NCBIfam" id="TIGR01552">
    <property type="entry name" value="phd_fam"/>
    <property type="match status" value="1"/>
</dbReference>
<accession>A0A420XTS3</accession>
<dbReference type="Pfam" id="PF02604">
    <property type="entry name" value="PhdYeFM_antitox"/>
    <property type="match status" value="1"/>
</dbReference>
<name>A0A420XTS3_9ACTN</name>
<keyword evidence="4" id="KW-1185">Reference proteome</keyword>
<comment type="caution">
    <text evidence="3">The sequence shown here is derived from an EMBL/GenBank/DDBJ whole genome shotgun (WGS) entry which is preliminary data.</text>
</comment>
<dbReference type="Gene3D" id="3.40.1620.10">
    <property type="entry name" value="YefM-like domain"/>
    <property type="match status" value="1"/>
</dbReference>
<dbReference type="AlphaFoldDB" id="A0A420XTS3"/>
<dbReference type="PANTHER" id="PTHR35377">
    <property type="entry name" value="ANTITOXIN VAPB49-RELATED-RELATED"/>
    <property type="match status" value="1"/>
</dbReference>
<dbReference type="InterPro" id="IPR051416">
    <property type="entry name" value="phD-YefM_TA_antitoxins"/>
</dbReference>
<dbReference type="InterPro" id="IPR036165">
    <property type="entry name" value="YefM-like_sf"/>
</dbReference>